<gene>
    <name evidence="1" type="ORF">PFISCL1PPCAC_27103</name>
</gene>
<reference evidence="1" key="1">
    <citation type="submission" date="2023-10" db="EMBL/GenBank/DDBJ databases">
        <title>Genome assembly of Pristionchus species.</title>
        <authorList>
            <person name="Yoshida K."/>
            <person name="Sommer R.J."/>
        </authorList>
    </citation>
    <scope>NUCLEOTIDE SEQUENCE</scope>
    <source>
        <strain evidence="1">RS5133</strain>
    </source>
</reference>
<organism evidence="1 2">
    <name type="scientific">Pristionchus fissidentatus</name>
    <dbReference type="NCBI Taxonomy" id="1538716"/>
    <lineage>
        <taxon>Eukaryota</taxon>
        <taxon>Metazoa</taxon>
        <taxon>Ecdysozoa</taxon>
        <taxon>Nematoda</taxon>
        <taxon>Chromadorea</taxon>
        <taxon>Rhabditida</taxon>
        <taxon>Rhabditina</taxon>
        <taxon>Diplogasteromorpha</taxon>
        <taxon>Diplogasteroidea</taxon>
        <taxon>Neodiplogasteridae</taxon>
        <taxon>Pristionchus</taxon>
    </lineage>
</organism>
<evidence type="ECO:0000313" key="1">
    <source>
        <dbReference type="EMBL" id="GMT35806.1"/>
    </source>
</evidence>
<dbReference type="EMBL" id="BTSY01000007">
    <property type="protein sequence ID" value="GMT35806.1"/>
    <property type="molecule type" value="Genomic_DNA"/>
</dbReference>
<name>A0AAV5WU41_9BILA</name>
<comment type="caution">
    <text evidence="1">The sequence shown here is derived from an EMBL/GenBank/DDBJ whole genome shotgun (WGS) entry which is preliminary data.</text>
</comment>
<keyword evidence="2" id="KW-1185">Reference proteome</keyword>
<feature type="non-terminal residue" evidence="1">
    <location>
        <position position="70"/>
    </location>
</feature>
<accession>A0AAV5WU41</accession>
<proteinExistence type="predicted"/>
<sequence length="70" mass="7669">MQECVSFLLPHGHVVCQLGGSACDNLGLFLDHSIQLFHPFLVKFGLTYPSISSRDKITDRSSVSTLFGIS</sequence>
<dbReference type="Proteomes" id="UP001432322">
    <property type="component" value="Unassembled WGS sequence"/>
</dbReference>
<protein>
    <submittedName>
        <fullName evidence="1">Uncharacterized protein</fullName>
    </submittedName>
</protein>
<dbReference type="AlphaFoldDB" id="A0AAV5WU41"/>
<evidence type="ECO:0000313" key="2">
    <source>
        <dbReference type="Proteomes" id="UP001432322"/>
    </source>
</evidence>